<sequence length="98" mass="11298">MNWVQRAVAAADIVSAQLTKANTRCLRQPLQSLRIIRETATDAVITAHLEQAREDVANGDRERFERHCEYAGQLARWHAPHRLEDVERLLEARSGRWP</sequence>
<dbReference type="PATRIC" id="fig|1227456.3.peg.1128"/>
<dbReference type="RefSeq" id="WP_005041085.1">
    <property type="nucleotide sequence ID" value="NZ_AOME01000027.1"/>
</dbReference>
<gene>
    <name evidence="1" type="ORF">C450_05575</name>
</gene>
<dbReference type="AlphaFoldDB" id="M0N989"/>
<protein>
    <submittedName>
        <fullName evidence="1">Uncharacterized protein</fullName>
    </submittedName>
</protein>
<evidence type="ECO:0000313" key="2">
    <source>
        <dbReference type="Proteomes" id="UP000011625"/>
    </source>
</evidence>
<evidence type="ECO:0000313" key="1">
    <source>
        <dbReference type="EMBL" id="EMA54502.1"/>
    </source>
</evidence>
<dbReference type="EMBL" id="AOME01000027">
    <property type="protein sequence ID" value="EMA54502.1"/>
    <property type="molecule type" value="Genomic_DNA"/>
</dbReference>
<proteinExistence type="predicted"/>
<dbReference type="STRING" id="1227456.C450_05575"/>
<keyword evidence="2" id="KW-1185">Reference proteome</keyword>
<accession>M0N989</accession>
<dbReference type="Proteomes" id="UP000011625">
    <property type="component" value="Unassembled WGS sequence"/>
</dbReference>
<dbReference type="OrthoDB" id="213118at2157"/>
<reference evidence="1 2" key="1">
    <citation type="journal article" date="2014" name="PLoS Genet.">
        <title>Phylogenetically driven sequencing of extremely halophilic archaea reveals strategies for static and dynamic osmo-response.</title>
        <authorList>
            <person name="Becker E.A."/>
            <person name="Seitzer P.M."/>
            <person name="Tritt A."/>
            <person name="Larsen D."/>
            <person name="Krusor M."/>
            <person name="Yao A.I."/>
            <person name="Wu D."/>
            <person name="Madern D."/>
            <person name="Eisen J.A."/>
            <person name="Darling A.E."/>
            <person name="Facciotti M.T."/>
        </authorList>
    </citation>
    <scope>NUCLEOTIDE SEQUENCE [LARGE SCALE GENOMIC DNA]</scope>
    <source>
        <strain evidence="1 2">DSM 8989</strain>
    </source>
</reference>
<name>M0N989_9EURY</name>
<comment type="caution">
    <text evidence="1">The sequence shown here is derived from an EMBL/GenBank/DDBJ whole genome shotgun (WGS) entry which is preliminary data.</text>
</comment>
<organism evidence="1 2">
    <name type="scientific">Halococcus salifodinae DSM 8989</name>
    <dbReference type="NCBI Taxonomy" id="1227456"/>
    <lineage>
        <taxon>Archaea</taxon>
        <taxon>Methanobacteriati</taxon>
        <taxon>Methanobacteriota</taxon>
        <taxon>Stenosarchaea group</taxon>
        <taxon>Halobacteria</taxon>
        <taxon>Halobacteriales</taxon>
        <taxon>Halococcaceae</taxon>
        <taxon>Halococcus</taxon>
    </lineage>
</organism>